<dbReference type="Pfam" id="PF00122">
    <property type="entry name" value="E1-E2_ATPase"/>
    <property type="match status" value="1"/>
</dbReference>
<sequence>MEIKNQTRIMASYDKGLTEREAAIQKEKGLLNVAPKKVTKTNGEIIKENVFTLFNLLNFLIGICLALVGAYTNMAYLLIIIVNMSIGIFQEIHAKNLVEKLSLISALKAHVIRDGQQKEILVEDLVQDDIVMLDMGSQIAADSIVVHGEIEVNESLLTGESDSIIKKPGDMLLSGSFVVSGKCYARVEHVGAENFSAQLTEGAKKHKQVNSELMRSMRKVTKFTSYFILLLGVILFLEAYLVRSDTMQASVVSTSAALLGMLPKGLVLLISISLATGVIKLSKKRILVQEMFSIETLAHVDTICLDKTGTITEGKMTVSKVNILREDIVSVPIEEVIGAYLNSTDDNNATMTALRAYFSSNDNQVAISKVAFSSERKWGAVTFEQIGTIILGAPEILLKDQPLPELVAEAQEMGRRVLLLAHTKDVVTEAGLPNATAIVAIELDDPIRKNAKETLDFFKNEGVQVKVISGDNPVTVSNIARKAGLEDYASYIDLSQLKTDEEVRKAADKYSVFGRVRPEQKQLLVKALQENGHTVAMTGDGVNDVLALREADCSIAMAEGNDAAKQVSQLVLLDSDFSALPDVLAEGRRVVNNVTKVASIFFIKTLYSLMLCIINVVTMTAFPFIPIQITLIDLAIEGYPSFFLSFEPNKKKITGTFLNTVIKTALPNAILIIINIIAVYLLAPNQGLSELDKVTLMYYMIGFVSVIGVLKACLPFNRLRVFLFSTVAVGFYAAAYLFRNILNIGLLTNKTLPIFIVLAVVTALLRWLISIFTKKKVTA</sequence>
<dbReference type="GO" id="GO:0005524">
    <property type="term" value="F:ATP binding"/>
    <property type="evidence" value="ECO:0007669"/>
    <property type="project" value="InterPro"/>
</dbReference>
<dbReference type="PANTHER" id="PTHR42861">
    <property type="entry name" value="CALCIUM-TRANSPORTING ATPASE"/>
    <property type="match status" value="1"/>
</dbReference>
<dbReference type="SUPFAM" id="SSF81653">
    <property type="entry name" value="Calcium ATPase, transduction domain A"/>
    <property type="match status" value="1"/>
</dbReference>
<dbReference type="InterPro" id="IPR001757">
    <property type="entry name" value="P_typ_ATPase"/>
</dbReference>
<evidence type="ECO:0000313" key="8">
    <source>
        <dbReference type="EMBL" id="KIE46530.1"/>
    </source>
</evidence>
<feature type="transmembrane region" description="Helical" evidence="6">
    <location>
        <begin position="751"/>
        <end position="769"/>
    </location>
</feature>
<keyword evidence="2 6" id="KW-0812">Transmembrane</keyword>
<feature type="transmembrane region" description="Helical" evidence="6">
    <location>
        <begin position="74"/>
        <end position="92"/>
    </location>
</feature>
<dbReference type="SUPFAM" id="SSF56784">
    <property type="entry name" value="HAD-like"/>
    <property type="match status" value="1"/>
</dbReference>
<organism evidence="8 9">
    <name type="scientific">Clostridium argentinense CDC 2741</name>
    <dbReference type="NCBI Taxonomy" id="1418104"/>
    <lineage>
        <taxon>Bacteria</taxon>
        <taxon>Bacillati</taxon>
        <taxon>Bacillota</taxon>
        <taxon>Clostridia</taxon>
        <taxon>Eubacteriales</taxon>
        <taxon>Clostridiaceae</taxon>
        <taxon>Clostridium</taxon>
    </lineage>
</organism>
<feature type="domain" description="P-type ATPase A" evidence="7">
    <location>
        <begin position="107"/>
        <end position="201"/>
    </location>
</feature>
<dbReference type="STRING" id="29341.RSJ17_19765"/>
<dbReference type="EMBL" id="AYSO01000016">
    <property type="protein sequence ID" value="KIE46530.1"/>
    <property type="molecule type" value="Genomic_DNA"/>
</dbReference>
<dbReference type="PRINTS" id="PR00120">
    <property type="entry name" value="HATPASE"/>
</dbReference>
<dbReference type="SFLD" id="SFLDS00003">
    <property type="entry name" value="Haloacid_Dehalogenase"/>
    <property type="match status" value="1"/>
</dbReference>
<dbReference type="Gene3D" id="3.40.50.1000">
    <property type="entry name" value="HAD superfamily/HAD-like"/>
    <property type="match status" value="1"/>
</dbReference>
<comment type="subcellular location">
    <subcellularLocation>
        <location evidence="1">Membrane</location>
        <topology evidence="1">Multi-pass membrane protein</topology>
    </subcellularLocation>
</comment>
<feature type="transmembrane region" description="Helical" evidence="6">
    <location>
        <begin position="624"/>
        <end position="644"/>
    </location>
</feature>
<dbReference type="Gene3D" id="3.40.1110.10">
    <property type="entry name" value="Calcium-transporting ATPase, cytoplasmic domain N"/>
    <property type="match status" value="1"/>
</dbReference>
<keyword evidence="3" id="KW-1278">Translocase</keyword>
<evidence type="ECO:0000256" key="4">
    <source>
        <dbReference type="ARBA" id="ARBA00022989"/>
    </source>
</evidence>
<dbReference type="GO" id="GO:0016887">
    <property type="term" value="F:ATP hydrolysis activity"/>
    <property type="evidence" value="ECO:0007669"/>
    <property type="project" value="InterPro"/>
</dbReference>
<keyword evidence="9" id="KW-1185">Reference proteome</keyword>
<evidence type="ECO:0000259" key="7">
    <source>
        <dbReference type="Pfam" id="PF00122"/>
    </source>
</evidence>
<dbReference type="InterPro" id="IPR036412">
    <property type="entry name" value="HAD-like_sf"/>
</dbReference>
<comment type="caution">
    <text evidence="8">The sequence shown here is derived from an EMBL/GenBank/DDBJ whole genome shotgun (WGS) entry which is preliminary data.</text>
</comment>
<dbReference type="InterPro" id="IPR023298">
    <property type="entry name" value="ATPase_P-typ_TM_dom_sf"/>
</dbReference>
<dbReference type="InterPro" id="IPR044492">
    <property type="entry name" value="P_typ_ATPase_HD_dom"/>
</dbReference>
<dbReference type="Gene3D" id="2.70.150.10">
    <property type="entry name" value="Calcium-transporting ATPase, cytoplasmic transduction domain A"/>
    <property type="match status" value="1"/>
</dbReference>
<dbReference type="PRINTS" id="PR00119">
    <property type="entry name" value="CATATPASE"/>
</dbReference>
<reference evidence="8 9" key="1">
    <citation type="journal article" date="2015" name="Infect. Genet. Evol.">
        <title>Genomic sequences of six botulinum neurotoxin-producing strains representing three clostridial species illustrate the mobility and diversity of botulinum neurotoxin genes.</title>
        <authorList>
            <person name="Smith T.J."/>
            <person name="Hill K.K."/>
            <person name="Xie G."/>
            <person name="Foley B.T."/>
            <person name="Williamson C.H."/>
            <person name="Foster J.T."/>
            <person name="Johnson S.L."/>
            <person name="Chertkov O."/>
            <person name="Teshima H."/>
            <person name="Gibbons H.S."/>
            <person name="Johnsky L.A."/>
            <person name="Karavis M.A."/>
            <person name="Smith L.A."/>
        </authorList>
    </citation>
    <scope>NUCLEOTIDE SEQUENCE [LARGE SCALE GENOMIC DNA]</scope>
    <source>
        <strain evidence="8 9">CDC 2741</strain>
    </source>
</reference>
<dbReference type="InterPro" id="IPR018303">
    <property type="entry name" value="ATPase_P-typ_P_site"/>
</dbReference>
<dbReference type="OrthoDB" id="9760364at2"/>
<feature type="transmembrane region" description="Helical" evidence="6">
    <location>
        <begin position="721"/>
        <end position="739"/>
    </location>
</feature>
<dbReference type="Pfam" id="PF00702">
    <property type="entry name" value="Hydrolase"/>
    <property type="match status" value="1"/>
</dbReference>
<proteinExistence type="predicted"/>
<dbReference type="SUPFAM" id="SSF81665">
    <property type="entry name" value="Calcium ATPase, transmembrane domain M"/>
    <property type="match status" value="1"/>
</dbReference>
<dbReference type="CDD" id="cd02609">
    <property type="entry name" value="P-type_ATPase"/>
    <property type="match status" value="1"/>
</dbReference>
<name>A0A0C1UGM2_9CLOT</name>
<dbReference type="Proteomes" id="UP000031366">
    <property type="component" value="Unassembled WGS sequence"/>
</dbReference>
<evidence type="ECO:0000256" key="5">
    <source>
        <dbReference type="ARBA" id="ARBA00023136"/>
    </source>
</evidence>
<feature type="transmembrane region" description="Helical" evidence="6">
    <location>
        <begin position="665"/>
        <end position="683"/>
    </location>
</feature>
<dbReference type="InterPro" id="IPR008250">
    <property type="entry name" value="ATPase_P-typ_transduc_dom_A_sf"/>
</dbReference>
<dbReference type="InterPro" id="IPR023299">
    <property type="entry name" value="ATPase_P-typ_cyto_dom_N"/>
</dbReference>
<evidence type="ECO:0000256" key="6">
    <source>
        <dbReference type="SAM" id="Phobius"/>
    </source>
</evidence>
<dbReference type="InterPro" id="IPR059000">
    <property type="entry name" value="ATPase_P-type_domA"/>
</dbReference>
<feature type="transmembrane region" description="Helical" evidence="6">
    <location>
        <begin position="223"/>
        <end position="242"/>
    </location>
</feature>
<dbReference type="SFLD" id="SFLDG00002">
    <property type="entry name" value="C1.7:_P-type_atpase_like"/>
    <property type="match status" value="1"/>
</dbReference>
<protein>
    <submittedName>
        <fullName evidence="8">HAD ATPase, P-type, IC family protein</fullName>
    </submittedName>
</protein>
<dbReference type="PROSITE" id="PS00154">
    <property type="entry name" value="ATPASE_E1_E2"/>
    <property type="match status" value="1"/>
</dbReference>
<evidence type="ECO:0000256" key="2">
    <source>
        <dbReference type="ARBA" id="ARBA00022692"/>
    </source>
</evidence>
<evidence type="ECO:0000313" key="9">
    <source>
        <dbReference type="Proteomes" id="UP000031366"/>
    </source>
</evidence>
<dbReference type="AlphaFoldDB" id="A0A0C1UGM2"/>
<gene>
    <name evidence="8" type="ORF">U732_3235</name>
</gene>
<keyword evidence="4 6" id="KW-1133">Transmembrane helix</keyword>
<feature type="transmembrane region" description="Helical" evidence="6">
    <location>
        <begin position="597"/>
        <end position="618"/>
    </location>
</feature>
<dbReference type="InterPro" id="IPR023214">
    <property type="entry name" value="HAD_sf"/>
</dbReference>
<dbReference type="NCBIfam" id="TIGR01494">
    <property type="entry name" value="ATPase_P-type"/>
    <property type="match status" value="2"/>
</dbReference>
<evidence type="ECO:0000256" key="3">
    <source>
        <dbReference type="ARBA" id="ARBA00022967"/>
    </source>
</evidence>
<accession>A0A0C1UGM2</accession>
<evidence type="ECO:0000256" key="1">
    <source>
        <dbReference type="ARBA" id="ARBA00004141"/>
    </source>
</evidence>
<dbReference type="SFLD" id="SFLDF00027">
    <property type="entry name" value="p-type_atpase"/>
    <property type="match status" value="1"/>
</dbReference>
<feature type="transmembrane region" description="Helical" evidence="6">
    <location>
        <begin position="695"/>
        <end position="714"/>
    </location>
</feature>
<dbReference type="GO" id="GO:0016020">
    <property type="term" value="C:membrane"/>
    <property type="evidence" value="ECO:0007669"/>
    <property type="project" value="UniProtKB-SubCell"/>
</dbReference>
<keyword evidence="5 6" id="KW-0472">Membrane</keyword>
<dbReference type="Gene3D" id="1.20.1110.10">
    <property type="entry name" value="Calcium-transporting ATPase, transmembrane domain"/>
    <property type="match status" value="1"/>
</dbReference>
<feature type="transmembrane region" description="Helical" evidence="6">
    <location>
        <begin position="50"/>
        <end position="68"/>
    </location>
</feature>
<feature type="transmembrane region" description="Helical" evidence="6">
    <location>
        <begin position="262"/>
        <end position="281"/>
    </location>
</feature>